<reference evidence="1" key="1">
    <citation type="submission" date="2022-06" db="EMBL/GenBank/DDBJ databases">
        <authorList>
            <person name="Legras J.-L."/>
            <person name="Devillers H."/>
            <person name="Grondin C."/>
        </authorList>
    </citation>
    <scope>NUCLEOTIDE SEQUENCE</scope>
    <source>
        <strain evidence="1">CLIB 1444</strain>
    </source>
</reference>
<evidence type="ECO:0000313" key="1">
    <source>
        <dbReference type="EMBL" id="CAH6718860.1"/>
    </source>
</evidence>
<dbReference type="Proteomes" id="UP001152531">
    <property type="component" value="Unassembled WGS sequence"/>
</dbReference>
<sequence length="333" mass="37003">MNVLYLIFFFITVSCEWVDVLDPQGNMRYEQLIDSYKFINDKTIWKRDENSTLDALVVNLYNSGLITDVLYEISSDDTQISALVNLTTNLLNGETVNFDNFDISLNFTAIMDAVLESKLIQSAATYLLMNDTNNKILADTLGGQLVRNVWVGQILNNLGAGQDLTIDMLANTIKNTPNLNPKYNSSASKQIVLNLRDAILLDERDDNNGSASEFLNNLVNGVLQSSLVSTSLNSVVNSISRTGIAGPLIMDVLQNTTITSMIPKLVVGLYNNGVLNFDTNKYYQDAKKTGILSDGLQWLLTNPTWEPPLARLLHRMENNGVYKDLEDGLFGPN</sequence>
<protein>
    <submittedName>
        <fullName evidence="1">Uncharacterized protein</fullName>
    </submittedName>
</protein>
<organism evidence="1 2">
    <name type="scientific">[Candida] jaroonii</name>
    <dbReference type="NCBI Taxonomy" id="467808"/>
    <lineage>
        <taxon>Eukaryota</taxon>
        <taxon>Fungi</taxon>
        <taxon>Dikarya</taxon>
        <taxon>Ascomycota</taxon>
        <taxon>Saccharomycotina</taxon>
        <taxon>Pichiomycetes</taxon>
        <taxon>Debaryomycetaceae</taxon>
        <taxon>Yamadazyma</taxon>
    </lineage>
</organism>
<evidence type="ECO:0000313" key="2">
    <source>
        <dbReference type="Proteomes" id="UP001152531"/>
    </source>
</evidence>
<keyword evidence="2" id="KW-1185">Reference proteome</keyword>
<name>A0ACA9Y1N7_9ASCO</name>
<comment type="caution">
    <text evidence="1">The sequence shown here is derived from an EMBL/GenBank/DDBJ whole genome shotgun (WGS) entry which is preliminary data.</text>
</comment>
<dbReference type="EMBL" id="CALSDN010000001">
    <property type="protein sequence ID" value="CAH6718860.1"/>
    <property type="molecule type" value="Genomic_DNA"/>
</dbReference>
<proteinExistence type="predicted"/>
<accession>A0ACA9Y1N7</accession>
<gene>
    <name evidence="1" type="ORF">CLIB1444_01S16116</name>
</gene>